<organism evidence="4 5">
    <name type="scientific">Olivibacter oleidegradans</name>
    <dbReference type="NCBI Taxonomy" id="760123"/>
    <lineage>
        <taxon>Bacteria</taxon>
        <taxon>Pseudomonadati</taxon>
        <taxon>Bacteroidota</taxon>
        <taxon>Sphingobacteriia</taxon>
        <taxon>Sphingobacteriales</taxon>
        <taxon>Sphingobacteriaceae</taxon>
        <taxon>Olivibacter</taxon>
    </lineage>
</organism>
<dbReference type="Gene3D" id="3.40.50.360">
    <property type="match status" value="1"/>
</dbReference>
<dbReference type="InterPro" id="IPR003680">
    <property type="entry name" value="Flavodoxin_fold"/>
</dbReference>
<reference evidence="4 5" key="1">
    <citation type="submission" date="2024-09" db="EMBL/GenBank/DDBJ databases">
        <authorList>
            <person name="Sun Q."/>
            <person name="Mori K."/>
        </authorList>
    </citation>
    <scope>NUCLEOTIDE SEQUENCE [LARGE SCALE GENOMIC DNA]</scope>
    <source>
        <strain evidence="4 5">CCM 7765</strain>
    </source>
</reference>
<keyword evidence="2 4" id="KW-0560">Oxidoreductase</keyword>
<evidence type="ECO:0000256" key="1">
    <source>
        <dbReference type="ARBA" id="ARBA00006252"/>
    </source>
</evidence>
<dbReference type="SUPFAM" id="SSF52218">
    <property type="entry name" value="Flavoproteins"/>
    <property type="match status" value="1"/>
</dbReference>
<keyword evidence="5" id="KW-1185">Reference proteome</keyword>
<dbReference type="InterPro" id="IPR051545">
    <property type="entry name" value="NAD(P)H_dehydrogenase_qn"/>
</dbReference>
<evidence type="ECO:0000256" key="2">
    <source>
        <dbReference type="ARBA" id="ARBA00023002"/>
    </source>
</evidence>
<protein>
    <submittedName>
        <fullName evidence="4">NAD(P)H-dependent oxidoreductase</fullName>
        <ecNumber evidence="4">1.-.-.-</ecNumber>
        <ecNumber evidence="4">1.6.99.-</ecNumber>
    </submittedName>
</protein>
<dbReference type="GO" id="GO:0016491">
    <property type="term" value="F:oxidoreductase activity"/>
    <property type="evidence" value="ECO:0007669"/>
    <property type="project" value="UniProtKB-KW"/>
</dbReference>
<dbReference type="EC" id="1.-.-.-" evidence="4"/>
<accession>A0ABV6HMG1</accession>
<sequence>MEKKNILVINGHPDKESFNQLITDRYIDTAVSFGANVRSLMLGELDFDPNLKYGYRKRMELEPDLLMALDNILWSDHLVWVHPLWWWSYPAVMKGFIDRLFLPTIAFESRDDGSYNKLFSGRTARIICTADTSEEDYIEQYKGSAFLQLKEGTLEFCGITPVYTTYLSPIYQVGKERLDHYLEIVSKTAEEDIHRLNMSK</sequence>
<evidence type="ECO:0000313" key="4">
    <source>
        <dbReference type="EMBL" id="MFC0320089.1"/>
    </source>
</evidence>
<gene>
    <name evidence="4" type="ORF">ACFFI0_17325</name>
</gene>
<dbReference type="Pfam" id="PF02525">
    <property type="entry name" value="Flavodoxin_2"/>
    <property type="match status" value="1"/>
</dbReference>
<dbReference type="Proteomes" id="UP001589774">
    <property type="component" value="Unassembled WGS sequence"/>
</dbReference>
<feature type="domain" description="Flavodoxin-like fold" evidence="3">
    <location>
        <begin position="4"/>
        <end position="173"/>
    </location>
</feature>
<dbReference type="PANTHER" id="PTHR10204:SF34">
    <property type="entry name" value="NAD(P)H DEHYDROGENASE [QUINONE] 1 ISOFORM 1"/>
    <property type="match status" value="1"/>
</dbReference>
<dbReference type="InterPro" id="IPR029039">
    <property type="entry name" value="Flavoprotein-like_sf"/>
</dbReference>
<dbReference type="EMBL" id="JBHLWO010000002">
    <property type="protein sequence ID" value="MFC0320089.1"/>
    <property type="molecule type" value="Genomic_DNA"/>
</dbReference>
<dbReference type="RefSeq" id="WP_130855325.1">
    <property type="nucleotide sequence ID" value="NZ_JBHLWO010000002.1"/>
</dbReference>
<evidence type="ECO:0000259" key="3">
    <source>
        <dbReference type="Pfam" id="PF02525"/>
    </source>
</evidence>
<dbReference type="PANTHER" id="PTHR10204">
    <property type="entry name" value="NAD P H OXIDOREDUCTASE-RELATED"/>
    <property type="match status" value="1"/>
</dbReference>
<dbReference type="EC" id="1.6.99.-" evidence="4"/>
<comment type="similarity">
    <text evidence="1">Belongs to the NAD(P)H dehydrogenase (quinone) family.</text>
</comment>
<proteinExistence type="inferred from homology"/>
<name>A0ABV6HMG1_9SPHI</name>
<comment type="caution">
    <text evidence="4">The sequence shown here is derived from an EMBL/GenBank/DDBJ whole genome shotgun (WGS) entry which is preliminary data.</text>
</comment>
<evidence type="ECO:0000313" key="5">
    <source>
        <dbReference type="Proteomes" id="UP001589774"/>
    </source>
</evidence>